<feature type="transmembrane region" description="Helical" evidence="8">
    <location>
        <begin position="186"/>
        <end position="207"/>
    </location>
</feature>
<accession>A0A5E8C1E0</accession>
<proteinExistence type="inferred from homology"/>
<evidence type="ECO:0000256" key="4">
    <source>
        <dbReference type="ARBA" id="ARBA00022692"/>
    </source>
</evidence>
<evidence type="ECO:0000259" key="9">
    <source>
        <dbReference type="Pfam" id="PF00324"/>
    </source>
</evidence>
<organism evidence="10 11">
    <name type="scientific">Magnusiomyces paraingens</name>
    <dbReference type="NCBI Taxonomy" id="2606893"/>
    <lineage>
        <taxon>Eukaryota</taxon>
        <taxon>Fungi</taxon>
        <taxon>Dikarya</taxon>
        <taxon>Ascomycota</taxon>
        <taxon>Saccharomycotina</taxon>
        <taxon>Dipodascomycetes</taxon>
        <taxon>Dipodascales</taxon>
        <taxon>Dipodascaceae</taxon>
        <taxon>Magnusiomyces</taxon>
    </lineage>
</organism>
<keyword evidence="11" id="KW-1185">Reference proteome</keyword>
<dbReference type="OrthoDB" id="3900342at2759"/>
<comment type="subcellular location">
    <subcellularLocation>
        <location evidence="1">Membrane</location>
        <topology evidence="1">Multi-pass membrane protein</topology>
    </subcellularLocation>
</comment>
<dbReference type="PANTHER" id="PTHR43341">
    <property type="entry name" value="AMINO ACID PERMEASE"/>
    <property type="match status" value="1"/>
</dbReference>
<dbReference type="Gene3D" id="1.20.1740.10">
    <property type="entry name" value="Amino acid/polyamine transporter I"/>
    <property type="match status" value="1"/>
</dbReference>
<feature type="transmembrane region" description="Helical" evidence="8">
    <location>
        <begin position="389"/>
        <end position="413"/>
    </location>
</feature>
<feature type="transmembrane region" description="Helical" evidence="8">
    <location>
        <begin position="468"/>
        <end position="488"/>
    </location>
</feature>
<dbReference type="Pfam" id="PF00324">
    <property type="entry name" value="AA_permease"/>
    <property type="match status" value="1"/>
</dbReference>
<feature type="transmembrane region" description="Helical" evidence="8">
    <location>
        <begin position="153"/>
        <end position="174"/>
    </location>
</feature>
<evidence type="ECO:0000256" key="5">
    <source>
        <dbReference type="ARBA" id="ARBA00022970"/>
    </source>
</evidence>
<name>A0A5E8C1E0_9ASCO</name>
<dbReference type="AlphaFoldDB" id="A0A5E8C1E0"/>
<evidence type="ECO:0000256" key="1">
    <source>
        <dbReference type="ARBA" id="ARBA00004141"/>
    </source>
</evidence>
<comment type="similarity">
    <text evidence="2">Belongs to the amino acid-polyamine-organocation (APC) superfamily. YAT (TC 2.A.3.10) family.</text>
</comment>
<dbReference type="RefSeq" id="XP_031854942.1">
    <property type="nucleotide sequence ID" value="XM_031999051.1"/>
</dbReference>
<keyword evidence="3" id="KW-0813">Transport</keyword>
<feature type="transmembrane region" description="Helical" evidence="8">
    <location>
        <begin position="227"/>
        <end position="249"/>
    </location>
</feature>
<feature type="domain" description="Amino acid permease/ SLC12A" evidence="9">
    <location>
        <begin position="43"/>
        <end position="495"/>
    </location>
</feature>
<evidence type="ECO:0000313" key="11">
    <source>
        <dbReference type="Proteomes" id="UP000398389"/>
    </source>
</evidence>
<reference evidence="10 11" key="1">
    <citation type="submission" date="2019-09" db="EMBL/GenBank/DDBJ databases">
        <authorList>
            <person name="Brejova B."/>
        </authorList>
    </citation>
    <scope>NUCLEOTIDE SEQUENCE [LARGE SCALE GENOMIC DNA]</scope>
</reference>
<feature type="transmembrane region" description="Helical" evidence="8">
    <location>
        <begin position="115"/>
        <end position="133"/>
    </location>
</feature>
<dbReference type="GO" id="GO:0015171">
    <property type="term" value="F:amino acid transmembrane transporter activity"/>
    <property type="evidence" value="ECO:0007669"/>
    <property type="project" value="TreeGrafter"/>
</dbReference>
<evidence type="ECO:0000256" key="3">
    <source>
        <dbReference type="ARBA" id="ARBA00022448"/>
    </source>
</evidence>
<keyword evidence="5" id="KW-0029">Amino-acid transport</keyword>
<feature type="transmembrane region" description="Helical" evidence="8">
    <location>
        <begin position="261"/>
        <end position="283"/>
    </location>
</feature>
<dbReference type="PROSITE" id="PS00218">
    <property type="entry name" value="AMINO_ACID_PERMEASE_1"/>
    <property type="match status" value="1"/>
</dbReference>
<keyword evidence="4 8" id="KW-0812">Transmembrane</keyword>
<dbReference type="Proteomes" id="UP000398389">
    <property type="component" value="Unassembled WGS sequence"/>
</dbReference>
<protein>
    <recommendedName>
        <fullName evidence="9">Amino acid permease/ SLC12A domain-containing protein</fullName>
    </recommendedName>
</protein>
<sequence>MTDKKDTELTITSEIDAASQNIDGANQEIDPDSGVRRGLKTRHLSMMALAGIIGPGVLSGFGGVLPKGGPIAVLIGFGVVGLLAYSVTQSVGEMTTIYPTGGAFMTLAERFGDKALSFAIGWYYFIIWVTVLANEYNITTSTLNFWTDKIPIWGWFLIIWFLFLAFQLLGVEAFGESEYWLALIKIIALTVYFLFALIYMCGGVKGTPAFGFQYWRNPGPFSNGFRGVANVFIYCSTYYAGVESVAIAATETRNPSKAVPLAVRQVFWRIIFVYMGCAFFYGVTVPYNSPELSGSSRAIKSPITIALANAGWAGGIHLVNAFILVTCLSAVNSSIYIGSRTILFMAHDGTAPKILGYTNKRGVPVYAIVLTNLFGAIALLNVSEGAMDAFGYIVNISGVATFLVWGAISFVHLRFRAAWKHNGLTKEDIPFQSILFPWNAYFGLGFSMFLAFVQGWSTLSPFSYKDFIDAYLMLPLFPIFYIVYKLVFKTKFKKLDEIDVFSGRRKDVGAYHDVEQGDGANIEAEDDSTFGIFKTGIKKVWNKM</sequence>
<feature type="transmembrane region" description="Helical" evidence="8">
    <location>
        <begin position="434"/>
        <end position="456"/>
    </location>
</feature>
<dbReference type="GO" id="GO:0016020">
    <property type="term" value="C:membrane"/>
    <property type="evidence" value="ECO:0007669"/>
    <property type="project" value="UniProtKB-SubCell"/>
</dbReference>
<dbReference type="PANTHER" id="PTHR43341:SF26">
    <property type="entry name" value="GENERAL AMINO ACID PERMEASE AGP3"/>
    <property type="match status" value="1"/>
</dbReference>
<feature type="transmembrane region" description="Helical" evidence="8">
    <location>
        <begin position="363"/>
        <end position="383"/>
    </location>
</feature>
<feature type="transmembrane region" description="Helical" evidence="8">
    <location>
        <begin position="71"/>
        <end position="88"/>
    </location>
</feature>
<keyword evidence="7 8" id="KW-0472">Membrane</keyword>
<dbReference type="EMBL" id="CABVLU010000003">
    <property type="protein sequence ID" value="VVT54935.1"/>
    <property type="molecule type" value="Genomic_DNA"/>
</dbReference>
<dbReference type="InterPro" id="IPR004841">
    <property type="entry name" value="AA-permease/SLC12A_dom"/>
</dbReference>
<evidence type="ECO:0000256" key="6">
    <source>
        <dbReference type="ARBA" id="ARBA00022989"/>
    </source>
</evidence>
<dbReference type="FunFam" id="1.20.1740.10:FF:000001">
    <property type="entry name" value="Amino acid permease"/>
    <property type="match status" value="1"/>
</dbReference>
<dbReference type="InterPro" id="IPR004840">
    <property type="entry name" value="Amino_acid_permease_CS"/>
</dbReference>
<dbReference type="PIRSF" id="PIRSF006060">
    <property type="entry name" value="AA_transporter"/>
    <property type="match status" value="1"/>
</dbReference>
<keyword evidence="6 8" id="KW-1133">Transmembrane helix</keyword>
<evidence type="ECO:0000256" key="7">
    <source>
        <dbReference type="ARBA" id="ARBA00023136"/>
    </source>
</evidence>
<dbReference type="InterPro" id="IPR050524">
    <property type="entry name" value="APC_YAT"/>
</dbReference>
<gene>
    <name evidence="10" type="ORF">SAPINGB_P004336</name>
</gene>
<feature type="transmembrane region" description="Helical" evidence="8">
    <location>
        <begin position="46"/>
        <end position="65"/>
    </location>
</feature>
<evidence type="ECO:0000256" key="2">
    <source>
        <dbReference type="ARBA" id="ARBA00006983"/>
    </source>
</evidence>
<evidence type="ECO:0000256" key="8">
    <source>
        <dbReference type="SAM" id="Phobius"/>
    </source>
</evidence>
<evidence type="ECO:0000313" key="10">
    <source>
        <dbReference type="EMBL" id="VVT54935.1"/>
    </source>
</evidence>
<dbReference type="GeneID" id="43583151"/>
<feature type="transmembrane region" description="Helical" evidence="8">
    <location>
        <begin position="303"/>
        <end position="331"/>
    </location>
</feature>